<reference evidence="2" key="1">
    <citation type="submission" date="2017-01" db="EMBL/GenBank/DDBJ databases">
        <authorList>
            <person name="Wang Y."/>
            <person name="White M."/>
            <person name="Kvist S."/>
            <person name="Moncalvo J.-M."/>
        </authorList>
    </citation>
    <scope>NUCLEOTIDE SEQUENCE [LARGE SCALE GENOMIC DNA]</scope>
    <source>
        <strain evidence="2">COL-18-3</strain>
    </source>
</reference>
<dbReference type="EMBL" id="LSSK01001775">
    <property type="protein sequence ID" value="OMH78832.1"/>
    <property type="molecule type" value="Genomic_DNA"/>
</dbReference>
<accession>A0A1R1PD87</accession>
<dbReference type="Proteomes" id="UP000188320">
    <property type="component" value="Unassembled WGS sequence"/>
</dbReference>
<proteinExistence type="predicted"/>
<protein>
    <submittedName>
        <fullName evidence="1">Uncharacterized protein</fullName>
    </submittedName>
</protein>
<gene>
    <name evidence="1" type="ORF">AX774_g7771</name>
</gene>
<keyword evidence="2" id="KW-1185">Reference proteome</keyword>
<sequence length="98" mass="10458">MFLVKVVIGNRASGTIPMRAAVIQRDLLATMESGGTPKNNTTCGNKSPKIIKYDTETPKHFSAMAKSKSSAALGYVSPATAKKEDFLPGTFSAHRASR</sequence>
<dbReference type="AlphaFoldDB" id="A0A1R1PD87"/>
<evidence type="ECO:0000313" key="2">
    <source>
        <dbReference type="Proteomes" id="UP000188320"/>
    </source>
</evidence>
<name>A0A1R1PD87_ZANCU</name>
<organism evidence="1 2">
    <name type="scientific">Zancudomyces culisetae</name>
    <name type="common">Gut fungus</name>
    <name type="synonym">Smittium culisetae</name>
    <dbReference type="NCBI Taxonomy" id="1213189"/>
    <lineage>
        <taxon>Eukaryota</taxon>
        <taxon>Fungi</taxon>
        <taxon>Fungi incertae sedis</taxon>
        <taxon>Zoopagomycota</taxon>
        <taxon>Kickxellomycotina</taxon>
        <taxon>Harpellomycetes</taxon>
        <taxon>Harpellales</taxon>
        <taxon>Legeriomycetaceae</taxon>
        <taxon>Zancudomyces</taxon>
    </lineage>
</organism>
<comment type="caution">
    <text evidence="1">The sequence shown here is derived from an EMBL/GenBank/DDBJ whole genome shotgun (WGS) entry which is preliminary data.</text>
</comment>
<evidence type="ECO:0000313" key="1">
    <source>
        <dbReference type="EMBL" id="OMH78832.1"/>
    </source>
</evidence>